<evidence type="ECO:0008006" key="3">
    <source>
        <dbReference type="Google" id="ProtNLM"/>
    </source>
</evidence>
<dbReference type="InterPro" id="IPR008318">
    <property type="entry name" value="UCP030820"/>
</dbReference>
<accession>A0A433SAJ1</accession>
<dbReference type="Proteomes" id="UP000286947">
    <property type="component" value="Unassembled WGS sequence"/>
</dbReference>
<dbReference type="RefSeq" id="WP_126980783.1">
    <property type="nucleotide sequence ID" value="NZ_PQSP01000009.1"/>
</dbReference>
<keyword evidence="2" id="KW-1185">Reference proteome</keyword>
<name>A0A433SAJ1_9BURK</name>
<dbReference type="Pfam" id="PF06073">
    <property type="entry name" value="DUF934"/>
    <property type="match status" value="1"/>
</dbReference>
<dbReference type="AlphaFoldDB" id="A0A433SAJ1"/>
<evidence type="ECO:0000313" key="1">
    <source>
        <dbReference type="EMBL" id="RUS65767.1"/>
    </source>
</evidence>
<gene>
    <name evidence="1" type="ORF">CUZ56_02612</name>
</gene>
<reference evidence="1 2" key="1">
    <citation type="submission" date="2018-01" db="EMBL/GenBank/DDBJ databases">
        <title>Saezia sanguinis gen. nov., sp. nov., in the order Burkholderiales isolated from human blood.</title>
        <authorList>
            <person name="Medina-Pascual M.J."/>
            <person name="Valdezate S."/>
            <person name="Monzon S."/>
            <person name="Cuesta I."/>
            <person name="Carrasco G."/>
            <person name="Villalon P."/>
            <person name="Saez-Nieto J.A."/>
        </authorList>
    </citation>
    <scope>NUCLEOTIDE SEQUENCE [LARGE SCALE GENOMIC DNA]</scope>
    <source>
        <strain evidence="1 2">CNM695-12</strain>
    </source>
</reference>
<protein>
    <recommendedName>
        <fullName evidence="3">Oxidoreductase</fullName>
    </recommendedName>
</protein>
<organism evidence="1 2">
    <name type="scientific">Saezia sanguinis</name>
    <dbReference type="NCBI Taxonomy" id="1965230"/>
    <lineage>
        <taxon>Bacteria</taxon>
        <taxon>Pseudomonadati</taxon>
        <taxon>Pseudomonadota</taxon>
        <taxon>Betaproteobacteria</taxon>
        <taxon>Burkholderiales</taxon>
        <taxon>Saeziaceae</taxon>
        <taxon>Saezia</taxon>
    </lineage>
</organism>
<evidence type="ECO:0000313" key="2">
    <source>
        <dbReference type="Proteomes" id="UP000286947"/>
    </source>
</evidence>
<dbReference type="OrthoDB" id="9800421at2"/>
<proteinExistence type="predicted"/>
<dbReference type="EMBL" id="PQSP01000009">
    <property type="protein sequence ID" value="RUS65767.1"/>
    <property type="molecule type" value="Genomic_DNA"/>
</dbReference>
<sequence>MSSIAQEPLPIDLLDKAPDEGATLSAWLAGEQGGGTVLLVPEDDVLQLQGHLAGVQTVVLQFPKATDGRAFSQARLLRQRLGFAGHLLAAGSYMIDELPLMWRCGIDQAILPAGQSRADVQRLFGLFTDFYQGDVHETRPAFSRGFARGTAHGTFSAKKGG</sequence>
<comment type="caution">
    <text evidence="1">The sequence shown here is derived from an EMBL/GenBank/DDBJ whole genome shotgun (WGS) entry which is preliminary data.</text>
</comment>